<evidence type="ECO:0000313" key="2">
    <source>
        <dbReference type="Proteomes" id="UP001177260"/>
    </source>
</evidence>
<proteinExistence type="predicted"/>
<organism evidence="1 2">
    <name type="scientific">Aspergillus melleus</name>
    <dbReference type="NCBI Taxonomy" id="138277"/>
    <lineage>
        <taxon>Eukaryota</taxon>
        <taxon>Fungi</taxon>
        <taxon>Dikarya</taxon>
        <taxon>Ascomycota</taxon>
        <taxon>Pezizomycotina</taxon>
        <taxon>Eurotiomycetes</taxon>
        <taxon>Eurotiomycetidae</taxon>
        <taxon>Eurotiales</taxon>
        <taxon>Aspergillaceae</taxon>
        <taxon>Aspergillus</taxon>
        <taxon>Aspergillus subgen. Circumdati</taxon>
    </lineage>
</organism>
<reference evidence="1 2" key="1">
    <citation type="journal article" date="2023" name="ACS Omega">
        <title>Identification of the Neoaspergillic Acid Biosynthesis Gene Cluster by Establishing an In Vitro CRISPR-Ribonucleoprotein Genetic System in Aspergillus melleus.</title>
        <authorList>
            <person name="Yuan B."/>
            <person name="Grau M.F."/>
            <person name="Murata R.M."/>
            <person name="Torok T."/>
            <person name="Venkateswaran K."/>
            <person name="Stajich J.E."/>
            <person name="Wang C.C.C."/>
        </authorList>
    </citation>
    <scope>NUCLEOTIDE SEQUENCE [LARGE SCALE GENOMIC DNA]</scope>
    <source>
        <strain evidence="1 2">IMV 1140</strain>
    </source>
</reference>
<sequence>MSQISSVSGPSADDALLRSDTHAILDKKRPRVEDDSPVDGRDPVRPRPLSWNPSAPVEPPLKSTQLRPIGVQSILNPPAKPGSIAAAGPAEAAAREALGEQASVRASHQRLPSSPSVHLPSPSLHARRLSASPGMRNRQMSTPLSPSARFVNAGAGLPGKVSASQSPLAHESRPGLYSGTPTSPMPLESVTGQAHSVPAHQQPVSMSIHSTPTFHSRRTSAAPTPNLSPQETSPTTPISAFSQFGRSSPSLNGMSGPPPAPPFMASSSLTAKDPVPRLPSVVAGTRHVGDDAVTTAAANTTTAATAGMGGSQTENVPLPGMIPCILDLKSGSSSQAEKRKANSDASRRFRNRKRNEMQMEQKITAQQEEIRKQAEILQRQTQEIRALMQERDHYRSERNFYREQASRLGPAGQGSSRPASPRAFRSSVENTPSERDHYVIRRVDAPTGSHPASNTPPLASARMPGGWSSVSSQYPSSAISHAEGGVLADEHQAKSLSQYPGTWARP</sequence>
<dbReference type="Proteomes" id="UP001177260">
    <property type="component" value="Unassembled WGS sequence"/>
</dbReference>
<accession>A0ACC3AYL8</accession>
<keyword evidence="2" id="KW-1185">Reference proteome</keyword>
<gene>
    <name evidence="1" type="ORF">N8T08_007321</name>
</gene>
<comment type="caution">
    <text evidence="1">The sequence shown here is derived from an EMBL/GenBank/DDBJ whole genome shotgun (WGS) entry which is preliminary data.</text>
</comment>
<dbReference type="EMBL" id="JAOPJF010000046">
    <property type="protein sequence ID" value="KAK1142887.1"/>
    <property type="molecule type" value="Genomic_DNA"/>
</dbReference>
<evidence type="ECO:0000313" key="1">
    <source>
        <dbReference type="EMBL" id="KAK1142887.1"/>
    </source>
</evidence>
<name>A0ACC3AYL8_9EURO</name>
<protein>
    <submittedName>
        <fullName evidence="1">Uncharacterized protein</fullName>
    </submittedName>
</protein>